<dbReference type="OrthoDB" id="8074598at2"/>
<dbReference type="Gene3D" id="3.10.450.50">
    <property type="match status" value="1"/>
</dbReference>
<evidence type="ECO:0000313" key="2">
    <source>
        <dbReference type="Proteomes" id="UP000037425"/>
    </source>
</evidence>
<dbReference type="InterPro" id="IPR009959">
    <property type="entry name" value="Cyclase_SnoaL-like"/>
</dbReference>
<evidence type="ECO:0008006" key="3">
    <source>
        <dbReference type="Google" id="ProtNLM"/>
    </source>
</evidence>
<dbReference type="AlphaFoldDB" id="A0A0L8BGY0"/>
<accession>A0A0L8BGY0</accession>
<dbReference type="EMBL" id="LGAP01000031">
    <property type="protein sequence ID" value="KOF13956.1"/>
    <property type="molecule type" value="Genomic_DNA"/>
</dbReference>
<sequence length="140" mass="16006">MTDNTELTALFDRWEKVWHEGQYDLVADCVCEHYIRHDEGGSRTVARDAYAAEIAKVRLERPDIHVAVYDHAFQGKSAWFRFAFKWTDVATGEPRSRAGIQSYRVEGGKLAETWLSMQPLGSTWPDAVAQARWTSRVMVA</sequence>
<dbReference type="InterPro" id="IPR032710">
    <property type="entry name" value="NTF2-like_dom_sf"/>
</dbReference>
<dbReference type="Proteomes" id="UP000037425">
    <property type="component" value="Unassembled WGS sequence"/>
</dbReference>
<evidence type="ECO:0000313" key="1">
    <source>
        <dbReference type="EMBL" id="KOF13956.1"/>
    </source>
</evidence>
<proteinExistence type="predicted"/>
<reference evidence="2" key="1">
    <citation type="submission" date="2015-07" db="EMBL/GenBank/DDBJ databases">
        <title>Whole genome sequence of an Ensifer adhaerens strain isolated from a cave pool in the Wind Cave National Park.</title>
        <authorList>
            <person name="Eng W.W.H."/>
            <person name="Gan H.M."/>
            <person name="Barton H.A."/>
            <person name="Savka M.A."/>
        </authorList>
    </citation>
    <scope>NUCLEOTIDE SEQUENCE [LARGE SCALE GENOMIC DNA]</scope>
    <source>
        <strain evidence="2">SD006</strain>
    </source>
</reference>
<name>A0A0L8BGY0_ENSAD</name>
<dbReference type="Pfam" id="PF07366">
    <property type="entry name" value="SnoaL"/>
    <property type="match status" value="1"/>
</dbReference>
<protein>
    <recommendedName>
        <fullName evidence="3">SnoaL-like domain-containing protein</fullName>
    </recommendedName>
</protein>
<dbReference type="GO" id="GO:0030638">
    <property type="term" value="P:polyketide metabolic process"/>
    <property type="evidence" value="ECO:0007669"/>
    <property type="project" value="InterPro"/>
</dbReference>
<organism evidence="1 2">
    <name type="scientific">Ensifer adhaerens</name>
    <name type="common">Sinorhizobium morelense</name>
    <dbReference type="NCBI Taxonomy" id="106592"/>
    <lineage>
        <taxon>Bacteria</taxon>
        <taxon>Pseudomonadati</taxon>
        <taxon>Pseudomonadota</taxon>
        <taxon>Alphaproteobacteria</taxon>
        <taxon>Hyphomicrobiales</taxon>
        <taxon>Rhizobiaceae</taxon>
        <taxon>Sinorhizobium/Ensifer group</taxon>
        <taxon>Ensifer</taxon>
    </lineage>
</organism>
<dbReference type="PATRIC" id="fig|106592.7.peg.4957"/>
<dbReference type="SUPFAM" id="SSF54427">
    <property type="entry name" value="NTF2-like"/>
    <property type="match status" value="1"/>
</dbReference>
<comment type="caution">
    <text evidence="1">The sequence shown here is derived from an EMBL/GenBank/DDBJ whole genome shotgun (WGS) entry which is preliminary data.</text>
</comment>
<gene>
    <name evidence="1" type="ORF">AC244_29080</name>
</gene>
<dbReference type="RefSeq" id="WP_053252288.1">
    <property type="nucleotide sequence ID" value="NZ_LGAP01000031.1"/>
</dbReference>